<proteinExistence type="predicted"/>
<reference evidence="3" key="2">
    <citation type="submission" date="2013-12" db="EMBL/GenBank/DDBJ databases">
        <authorList>
            <person name="Yu Y."/>
            <person name="Lee S."/>
            <person name="de Baynast K."/>
            <person name="Wissotski M."/>
            <person name="Liu L."/>
            <person name="Talag J."/>
            <person name="Goicoechea J."/>
            <person name="Angelova A."/>
            <person name="Jetty R."/>
            <person name="Kudrna D."/>
            <person name="Golser W."/>
            <person name="Rivera L."/>
            <person name="Zhang J."/>
            <person name="Wing R."/>
        </authorList>
    </citation>
    <scope>NUCLEOTIDE SEQUENCE</scope>
</reference>
<dbReference type="AlphaFoldDB" id="A0A0D9WVK7"/>
<protein>
    <submittedName>
        <fullName evidence="2">Uncharacterized protein</fullName>
    </submittedName>
</protein>
<accession>A0A0D9WVK7</accession>
<feature type="region of interest" description="Disordered" evidence="1">
    <location>
        <begin position="1"/>
        <end position="36"/>
    </location>
</feature>
<evidence type="ECO:0000256" key="1">
    <source>
        <dbReference type="SAM" id="MobiDB-lite"/>
    </source>
</evidence>
<dbReference type="Proteomes" id="UP000032180">
    <property type="component" value="Chromosome 7"/>
</dbReference>
<dbReference type="Gramene" id="LPERR07G02960.1">
    <property type="protein sequence ID" value="LPERR07G02960.1"/>
    <property type="gene ID" value="LPERR07G02960"/>
</dbReference>
<organism evidence="2 3">
    <name type="scientific">Leersia perrieri</name>
    <dbReference type="NCBI Taxonomy" id="77586"/>
    <lineage>
        <taxon>Eukaryota</taxon>
        <taxon>Viridiplantae</taxon>
        <taxon>Streptophyta</taxon>
        <taxon>Embryophyta</taxon>
        <taxon>Tracheophyta</taxon>
        <taxon>Spermatophyta</taxon>
        <taxon>Magnoliopsida</taxon>
        <taxon>Liliopsida</taxon>
        <taxon>Poales</taxon>
        <taxon>Poaceae</taxon>
        <taxon>BOP clade</taxon>
        <taxon>Oryzoideae</taxon>
        <taxon>Oryzeae</taxon>
        <taxon>Oryzinae</taxon>
        <taxon>Leersia</taxon>
    </lineage>
</organism>
<evidence type="ECO:0000313" key="2">
    <source>
        <dbReference type="EnsemblPlants" id="LPERR07G02960.1"/>
    </source>
</evidence>
<evidence type="ECO:0000313" key="3">
    <source>
        <dbReference type="Proteomes" id="UP000032180"/>
    </source>
</evidence>
<dbReference type="EnsemblPlants" id="LPERR07G02960.1">
    <property type="protein sequence ID" value="LPERR07G02960.1"/>
    <property type="gene ID" value="LPERR07G02960"/>
</dbReference>
<reference evidence="2 3" key="1">
    <citation type="submission" date="2012-08" db="EMBL/GenBank/DDBJ databases">
        <title>Oryza genome evolution.</title>
        <authorList>
            <person name="Wing R.A."/>
        </authorList>
    </citation>
    <scope>NUCLEOTIDE SEQUENCE</scope>
</reference>
<keyword evidence="3" id="KW-1185">Reference proteome</keyword>
<sequence length="134" mass="14418">MAFGALEHGRAASGAMTGPGRRQVSGDDTNGDGGIQRQWPAADVCHFVDGSCHLSMLLPSVATSTFSEAVIVIGGCRRSPQLPIAMDMGFAFTGTTPRRSCQIHISRENPPLMSDPTIVDAHVERRQPRSEREE</sequence>
<reference evidence="2" key="3">
    <citation type="submission" date="2015-04" db="UniProtKB">
        <authorList>
            <consortium name="EnsemblPlants"/>
        </authorList>
    </citation>
    <scope>IDENTIFICATION</scope>
</reference>
<dbReference type="HOGENOM" id="CLU_1899222_0_0_1"/>
<name>A0A0D9WVK7_9ORYZ</name>